<evidence type="ECO:0000256" key="5">
    <source>
        <dbReference type="ARBA" id="ARBA00023136"/>
    </source>
</evidence>
<comment type="subcellular location">
    <subcellularLocation>
        <location evidence="1">Membrane</location>
        <topology evidence="1">Multi-pass membrane protein</topology>
    </subcellularLocation>
</comment>
<keyword evidence="2" id="KW-0813">Transport</keyword>
<feature type="transmembrane region" description="Helical" evidence="6">
    <location>
        <begin position="355"/>
        <end position="375"/>
    </location>
</feature>
<gene>
    <name evidence="8" type="ORF">M427DRAFT_41043</name>
</gene>
<accession>A0A139AVN6</accession>
<keyword evidence="5 6" id="KW-0472">Membrane</keyword>
<reference evidence="8 9" key="1">
    <citation type="journal article" date="2015" name="Genome Biol. Evol.">
        <title>Phylogenomic analyses indicate that early fungi evolved digesting cell walls of algal ancestors of land plants.</title>
        <authorList>
            <person name="Chang Y."/>
            <person name="Wang S."/>
            <person name="Sekimoto S."/>
            <person name="Aerts A.L."/>
            <person name="Choi C."/>
            <person name="Clum A."/>
            <person name="LaButti K.M."/>
            <person name="Lindquist E.A."/>
            <person name="Yee Ngan C."/>
            <person name="Ohm R.A."/>
            <person name="Salamov A.A."/>
            <person name="Grigoriev I.V."/>
            <person name="Spatafora J.W."/>
            <person name="Berbee M.L."/>
        </authorList>
    </citation>
    <scope>NUCLEOTIDE SEQUENCE [LARGE SCALE GENOMIC DNA]</scope>
    <source>
        <strain evidence="8 9">JEL478</strain>
    </source>
</reference>
<dbReference type="FunFam" id="1.20.1250.20:FF:000106">
    <property type="entry name" value="MFS transporter, putative"/>
    <property type="match status" value="1"/>
</dbReference>
<dbReference type="InterPro" id="IPR020846">
    <property type="entry name" value="MFS_dom"/>
</dbReference>
<feature type="transmembrane region" description="Helical" evidence="6">
    <location>
        <begin position="185"/>
        <end position="205"/>
    </location>
</feature>
<name>A0A139AVN6_GONPJ</name>
<feature type="transmembrane region" description="Helical" evidence="6">
    <location>
        <begin position="56"/>
        <end position="73"/>
    </location>
</feature>
<feature type="transmembrane region" description="Helical" evidence="6">
    <location>
        <begin position="93"/>
        <end position="112"/>
    </location>
</feature>
<dbReference type="PANTHER" id="PTHR43791:SF36">
    <property type="entry name" value="TRANSPORTER, PUTATIVE (AFU_ORTHOLOGUE AFUA_6G08340)-RELATED"/>
    <property type="match status" value="1"/>
</dbReference>
<keyword evidence="4 6" id="KW-1133">Transmembrane helix</keyword>
<evidence type="ECO:0000256" key="1">
    <source>
        <dbReference type="ARBA" id="ARBA00004141"/>
    </source>
</evidence>
<evidence type="ECO:0000256" key="3">
    <source>
        <dbReference type="ARBA" id="ARBA00022692"/>
    </source>
</evidence>
<dbReference type="GO" id="GO:0022857">
    <property type="term" value="F:transmembrane transporter activity"/>
    <property type="evidence" value="ECO:0007669"/>
    <property type="project" value="InterPro"/>
</dbReference>
<feature type="transmembrane region" description="Helical" evidence="6">
    <location>
        <begin position="124"/>
        <end position="141"/>
    </location>
</feature>
<dbReference type="EMBL" id="KQ965734">
    <property type="protein sequence ID" value="KXS20801.1"/>
    <property type="molecule type" value="Genomic_DNA"/>
</dbReference>
<keyword evidence="3 6" id="KW-0812">Transmembrane</keyword>
<evidence type="ECO:0000313" key="9">
    <source>
        <dbReference type="Proteomes" id="UP000070544"/>
    </source>
</evidence>
<evidence type="ECO:0000259" key="7">
    <source>
        <dbReference type="PROSITE" id="PS50850"/>
    </source>
</evidence>
<evidence type="ECO:0000256" key="4">
    <source>
        <dbReference type="ARBA" id="ARBA00022989"/>
    </source>
</evidence>
<feature type="transmembrane region" description="Helical" evidence="6">
    <location>
        <begin position="447"/>
        <end position="464"/>
    </location>
</feature>
<dbReference type="PANTHER" id="PTHR43791">
    <property type="entry name" value="PERMEASE-RELATED"/>
    <property type="match status" value="1"/>
</dbReference>
<dbReference type="Gene3D" id="1.20.1250.20">
    <property type="entry name" value="MFS general substrate transporter like domains"/>
    <property type="match status" value="2"/>
</dbReference>
<evidence type="ECO:0000313" key="8">
    <source>
        <dbReference type="EMBL" id="KXS20801.1"/>
    </source>
</evidence>
<keyword evidence="9" id="KW-1185">Reference proteome</keyword>
<evidence type="ECO:0000256" key="2">
    <source>
        <dbReference type="ARBA" id="ARBA00022448"/>
    </source>
</evidence>
<dbReference type="OMA" id="CTIVMAI"/>
<feature type="transmembrane region" description="Helical" evidence="6">
    <location>
        <begin position="217"/>
        <end position="238"/>
    </location>
</feature>
<feature type="transmembrane region" description="Helical" evidence="6">
    <location>
        <begin position="415"/>
        <end position="435"/>
    </location>
</feature>
<protein>
    <submittedName>
        <fullName evidence="8">MFS general substrate transporter</fullName>
    </submittedName>
</protein>
<proteinExistence type="predicted"/>
<evidence type="ECO:0000256" key="6">
    <source>
        <dbReference type="SAM" id="Phobius"/>
    </source>
</evidence>
<feature type="transmembrane region" description="Helical" evidence="6">
    <location>
        <begin position="153"/>
        <end position="173"/>
    </location>
</feature>
<dbReference type="Pfam" id="PF07690">
    <property type="entry name" value="MFS_1"/>
    <property type="match status" value="1"/>
</dbReference>
<organism evidence="8 9">
    <name type="scientific">Gonapodya prolifera (strain JEL478)</name>
    <name type="common">Monoblepharis prolifera</name>
    <dbReference type="NCBI Taxonomy" id="1344416"/>
    <lineage>
        <taxon>Eukaryota</taxon>
        <taxon>Fungi</taxon>
        <taxon>Fungi incertae sedis</taxon>
        <taxon>Chytridiomycota</taxon>
        <taxon>Chytridiomycota incertae sedis</taxon>
        <taxon>Monoblepharidomycetes</taxon>
        <taxon>Monoblepharidales</taxon>
        <taxon>Gonapodyaceae</taxon>
        <taxon>Gonapodya</taxon>
    </lineage>
</organism>
<dbReference type="Proteomes" id="UP000070544">
    <property type="component" value="Unassembled WGS sequence"/>
</dbReference>
<dbReference type="STRING" id="1344416.A0A139AVN6"/>
<feature type="transmembrane region" description="Helical" evidence="6">
    <location>
        <begin position="381"/>
        <end position="403"/>
    </location>
</feature>
<sequence>MSENKEFLATDNLAPEVEDTLEHLVKQIDPDTPGWKPDLTWTEEEEKKLVRKFDTTVMPAIIFLFVFLNLDRFNISNALTNNFVGSIHGTLDTINLGSTMLLVGFCIFEIPSNMVIQRVGAHRWLPTLMIGWGLVSTFQMFVSDPSSFLATRFLIGAFEAGWIPGVVLYLSFYYKRGELATRLSFFWACNNLSSSFSGLLAFGILRMDGVAALKGWQWLFALEGSATVLAGILGFWLLHEIPQENRRLSERERQVAVTRVLRDDPTKAIKERHFVPLRDVWAALSDWNVWPNLIFAFINTFVTSGFSLYSPLIIQSFGYDALLSNVLTIPGQVLHLINQLVTGYVADRLQTKWKVIVFGMSGLILGYALNLAIPASTSQAGAYFSLIWTVGFFLPWHAVNASWQAANVAPTGKRAIIFSMYIMSVNISGAMGVWLYRDDDKPGFRRALGTSIGLLGAALVIVLLRRLQLAYLNRVREAQWSKLEEKEKARYLRDEAPALGDKALSFRYIY</sequence>
<dbReference type="InterPro" id="IPR011701">
    <property type="entry name" value="MFS"/>
</dbReference>
<dbReference type="SUPFAM" id="SSF103473">
    <property type="entry name" value="MFS general substrate transporter"/>
    <property type="match status" value="1"/>
</dbReference>
<dbReference type="OrthoDB" id="1935484at2759"/>
<dbReference type="GO" id="GO:0016020">
    <property type="term" value="C:membrane"/>
    <property type="evidence" value="ECO:0007669"/>
    <property type="project" value="UniProtKB-SubCell"/>
</dbReference>
<dbReference type="PROSITE" id="PS50850">
    <property type="entry name" value="MFS"/>
    <property type="match status" value="1"/>
</dbReference>
<feature type="domain" description="Major facilitator superfamily (MFS) profile" evidence="7">
    <location>
        <begin position="57"/>
        <end position="474"/>
    </location>
</feature>
<dbReference type="InterPro" id="IPR036259">
    <property type="entry name" value="MFS_trans_sf"/>
</dbReference>
<dbReference type="AlphaFoldDB" id="A0A139AVN6"/>